<evidence type="ECO:0000256" key="4">
    <source>
        <dbReference type="ARBA" id="ARBA00023186"/>
    </source>
</evidence>
<dbReference type="GO" id="GO:0016887">
    <property type="term" value="F:ATP hydrolysis activity"/>
    <property type="evidence" value="ECO:0007669"/>
    <property type="project" value="InterPro"/>
</dbReference>
<dbReference type="GO" id="GO:0051082">
    <property type="term" value="F:unfolded protein binding"/>
    <property type="evidence" value="ECO:0007669"/>
    <property type="project" value="InterPro"/>
</dbReference>
<dbReference type="NCBIfam" id="NF010683">
    <property type="entry name" value="PRK14083.1"/>
    <property type="match status" value="1"/>
</dbReference>
<dbReference type="Pfam" id="PF00183">
    <property type="entry name" value="HSP90"/>
    <property type="match status" value="1"/>
</dbReference>
<dbReference type="AlphaFoldDB" id="A0AAT9HLD6"/>
<dbReference type="PRINTS" id="PR00775">
    <property type="entry name" value="HEATSHOCK90"/>
</dbReference>
<keyword evidence="2 5" id="KW-0547">Nucleotide-binding</keyword>
<feature type="binding site" evidence="5">
    <location>
        <position position="46"/>
    </location>
    <ligand>
        <name>ATP</name>
        <dbReference type="ChEBI" id="CHEBI:30616"/>
    </ligand>
</feature>
<reference evidence="6" key="2">
    <citation type="submission" date="2024-07" db="EMBL/GenBank/DDBJ databases">
        <title>Streptomyces haneummycinica sp. nov., a new antibiotic-producing actinobacterium isolated from marine sediment.</title>
        <authorList>
            <person name="Uemura M."/>
            <person name="Hamada M."/>
            <person name="Hirano S."/>
            <person name="Kobayashi K."/>
            <person name="Ohshiro T."/>
            <person name="Kobayashi T."/>
            <person name="Terahara T."/>
        </authorList>
    </citation>
    <scope>NUCLEOTIDE SEQUENCE</scope>
    <source>
        <strain evidence="6">KM77-8</strain>
    </source>
</reference>
<dbReference type="PIRSF" id="PIRSF002583">
    <property type="entry name" value="Hsp90"/>
    <property type="match status" value="1"/>
</dbReference>
<keyword evidence="4" id="KW-0143">Chaperone</keyword>
<dbReference type="InterPro" id="IPR001404">
    <property type="entry name" value="Hsp90_fam"/>
</dbReference>
<dbReference type="FunFam" id="3.30.230.80:FF:000009">
    <property type="entry name" value="Molecular chaperone HtpG"/>
    <property type="match status" value="1"/>
</dbReference>
<dbReference type="InterPro" id="IPR020568">
    <property type="entry name" value="Ribosomal_Su5_D2-typ_SF"/>
</dbReference>
<dbReference type="SUPFAM" id="SSF55874">
    <property type="entry name" value="ATPase domain of HSP90 chaperone/DNA topoisomerase II/histidine kinase"/>
    <property type="match status" value="1"/>
</dbReference>
<accession>A0AAT9HLD6</accession>
<dbReference type="Gene3D" id="3.30.565.10">
    <property type="entry name" value="Histidine kinase-like ATPase, C-terminal domain"/>
    <property type="match status" value="1"/>
</dbReference>
<dbReference type="GO" id="GO:0140662">
    <property type="term" value="F:ATP-dependent protein folding chaperone"/>
    <property type="evidence" value="ECO:0007669"/>
    <property type="project" value="InterPro"/>
</dbReference>
<dbReference type="GO" id="GO:0005524">
    <property type="term" value="F:ATP binding"/>
    <property type="evidence" value="ECO:0007669"/>
    <property type="project" value="UniProtKB-KW"/>
</dbReference>
<dbReference type="Pfam" id="PF13589">
    <property type="entry name" value="HATPase_c_3"/>
    <property type="match status" value="1"/>
</dbReference>
<evidence type="ECO:0000256" key="5">
    <source>
        <dbReference type="PIRSR" id="PIRSR002583-1"/>
    </source>
</evidence>
<evidence type="ECO:0000256" key="2">
    <source>
        <dbReference type="ARBA" id="ARBA00022741"/>
    </source>
</evidence>
<dbReference type="EMBL" id="AP035768">
    <property type="protein sequence ID" value="BFO17948.1"/>
    <property type="molecule type" value="Genomic_DNA"/>
</dbReference>
<feature type="binding site" evidence="5">
    <location>
        <position position="81"/>
    </location>
    <ligand>
        <name>ATP</name>
        <dbReference type="ChEBI" id="CHEBI:30616"/>
    </ligand>
</feature>
<dbReference type="Gene3D" id="3.30.230.80">
    <property type="match status" value="1"/>
</dbReference>
<evidence type="ECO:0000256" key="3">
    <source>
        <dbReference type="ARBA" id="ARBA00022840"/>
    </source>
</evidence>
<comment type="similarity">
    <text evidence="1">Belongs to the heat shock protein 90 family.</text>
</comment>
<dbReference type="SUPFAM" id="SSF54211">
    <property type="entry name" value="Ribosomal protein S5 domain 2-like"/>
    <property type="match status" value="1"/>
</dbReference>
<proteinExistence type="inferred from homology"/>
<evidence type="ECO:0000313" key="6">
    <source>
        <dbReference type="EMBL" id="BFO17948.1"/>
    </source>
</evidence>
<reference evidence="6" key="1">
    <citation type="submission" date="2024-06" db="EMBL/GenBank/DDBJ databases">
        <authorList>
            <consortium name="consrtm"/>
            <person name="Uemura M."/>
            <person name="Terahara T."/>
        </authorList>
    </citation>
    <scope>NUCLEOTIDE SEQUENCE</scope>
    <source>
        <strain evidence="6">KM77-8</strain>
    </source>
</reference>
<keyword evidence="3 5" id="KW-0067">ATP-binding</keyword>
<name>A0AAT9HLD6_9ACTN</name>
<dbReference type="InterPro" id="IPR020575">
    <property type="entry name" value="Hsp90_N"/>
</dbReference>
<sequence length="613" mass="67035">MTLPETPSIPAGTDRTFQVDLRGLVDLLSHHLYSSPRVYLRELLQNAVDALTARHTLEPDAPADSFGIRLYADGARVRVEDDGVGLTEADVHTFLATIGRSSKRAEKIAEQRADFIGQFGIGLLSCFLVADEIHVLSRSARTPDAPTVEWRGRGDGSYTVRVLPATARPRPGTTVTLTPRSDAGEWTRPGQVHSLARHFGSLLRHPVTFDDGTGAATVNPETAPWTRTYPTPGARSRALAAYGKEVFGFEPLDTIELDLPAVGLKGIACVLPETVPAGRRHGHRVHVKGMLLSEQAEEILPEWAFFVRCVVDAESLRPTASRESLYEDDTLAAVRDALAERLRAWIARAAASDPGLLHRFLQAHHLAVKSLAVHDDEILRMLLPWLPFETTDGHTTLDEFARTHRTVLVTSSVEEFRQVAAIASAAGLGVVNGGYTYDRELVHRLPEIRPEAGVADLDPATLTAHLDPVDRETELAAAAYLAQARDALAVFDCDVALRTFQPASAPALLVDSREARHERTRSQLAREQEGGLWGDILGALRQEAPRAQLILNQLNPLVRTAVAIDEPELARTSAEALYGQAVLLSRRPLRPAESSLINRSFLDLLAHALRKDS</sequence>
<evidence type="ECO:0000256" key="1">
    <source>
        <dbReference type="ARBA" id="ARBA00008239"/>
    </source>
</evidence>
<feature type="binding site" evidence="5">
    <location>
        <position position="42"/>
    </location>
    <ligand>
        <name>ATP</name>
        <dbReference type="ChEBI" id="CHEBI:30616"/>
    </ligand>
</feature>
<organism evidence="6">
    <name type="scientific">Streptomyces haneummycinicus</name>
    <dbReference type="NCBI Taxonomy" id="3074435"/>
    <lineage>
        <taxon>Bacteria</taxon>
        <taxon>Bacillati</taxon>
        <taxon>Actinomycetota</taxon>
        <taxon>Actinomycetes</taxon>
        <taxon>Kitasatosporales</taxon>
        <taxon>Streptomycetaceae</taxon>
        <taxon>Streptomyces</taxon>
    </lineage>
</organism>
<gene>
    <name evidence="6" type="ORF">SHKM778_43360</name>
</gene>
<feature type="binding site" evidence="5">
    <location>
        <position position="173"/>
    </location>
    <ligand>
        <name>ATP</name>
        <dbReference type="ChEBI" id="CHEBI:30616"/>
    </ligand>
</feature>
<dbReference type="FunFam" id="3.30.565.10:FF:000080">
    <property type="entry name" value="Molecular chaperone HtpG"/>
    <property type="match status" value="1"/>
</dbReference>
<protein>
    <submittedName>
        <fullName evidence="6">HSP90 family protein</fullName>
    </submittedName>
</protein>
<dbReference type="PANTHER" id="PTHR11528">
    <property type="entry name" value="HEAT SHOCK PROTEIN 90 FAMILY MEMBER"/>
    <property type="match status" value="1"/>
</dbReference>
<dbReference type="InterPro" id="IPR036890">
    <property type="entry name" value="HATPase_C_sf"/>
</dbReference>